<organism evidence="1 2">
    <name type="scientific">Galbitalea soli</name>
    <dbReference type="NCBI Taxonomy" id="1268042"/>
    <lineage>
        <taxon>Bacteria</taxon>
        <taxon>Bacillati</taxon>
        <taxon>Actinomycetota</taxon>
        <taxon>Actinomycetes</taxon>
        <taxon>Micrococcales</taxon>
        <taxon>Microbacteriaceae</taxon>
        <taxon>Galbitalea</taxon>
    </lineage>
</organism>
<evidence type="ECO:0000313" key="2">
    <source>
        <dbReference type="Proteomes" id="UP000479756"/>
    </source>
</evidence>
<dbReference type="SUPFAM" id="SSF160104">
    <property type="entry name" value="Acetoacetate decarboxylase-like"/>
    <property type="match status" value="1"/>
</dbReference>
<name>A0A7C9PLJ2_9MICO</name>
<dbReference type="PANTHER" id="PTHR39186:SF1">
    <property type="entry name" value="DUF2071 DOMAIN-CONTAINING PROTEIN"/>
    <property type="match status" value="1"/>
</dbReference>
<comment type="caution">
    <text evidence="1">The sequence shown here is derived from an EMBL/GenBank/DDBJ whole genome shotgun (WGS) entry which is preliminary data.</text>
</comment>
<dbReference type="InterPro" id="IPR018644">
    <property type="entry name" value="DUF2071"/>
</dbReference>
<keyword evidence="2" id="KW-1185">Reference proteome</keyword>
<dbReference type="InterPro" id="IPR023375">
    <property type="entry name" value="ADC_dom_sf"/>
</dbReference>
<sequence>MIEPILPTAPPVPGRTSASQRWSRVSFVHWRVDPAAVAPLLPAGITPDEFDGSSWVGLIGFWLDRATVLGSPPVPFFGSFAEINVRLYGVDRWGRRGVVFASLEASRLLAVLGARALFSLPYEWSATALDAEPAGLRYRSRRHGDRSARTDFVVRPGHEIVDTELSRFLTARWALFETRFGRTILLRNTHESWRLQSAELVSIDDTLLEKAGVPGRVGRAPDSVLYSAGVTTRFGSILSARNPTAEPSRPD</sequence>
<protein>
    <submittedName>
        <fullName evidence="1">DUF2071 domain-containing protein</fullName>
    </submittedName>
</protein>
<dbReference type="EMBL" id="JAAGWZ010000001">
    <property type="protein sequence ID" value="NEM90245.1"/>
    <property type="molecule type" value="Genomic_DNA"/>
</dbReference>
<dbReference type="PANTHER" id="PTHR39186">
    <property type="entry name" value="DUF2071 FAMILY PROTEIN"/>
    <property type="match status" value="1"/>
</dbReference>
<dbReference type="AlphaFoldDB" id="A0A7C9PLJ2"/>
<proteinExistence type="predicted"/>
<reference evidence="1 2" key="1">
    <citation type="journal article" date="2014" name="Int. J. Syst. Evol. Microbiol.">
        <title>Description of Galbitalea soli gen. nov., sp. nov., and Frondihabitans sucicola sp. nov.</title>
        <authorList>
            <person name="Kim S.J."/>
            <person name="Lim J.M."/>
            <person name="Ahn J.H."/>
            <person name="Weon H.Y."/>
            <person name="Hamada M."/>
            <person name="Suzuki K."/>
            <person name="Ahn T.Y."/>
            <person name="Kwon S.W."/>
        </authorList>
    </citation>
    <scope>NUCLEOTIDE SEQUENCE [LARGE SCALE GENOMIC DNA]</scope>
    <source>
        <strain evidence="1 2">NBRC 108727</strain>
    </source>
</reference>
<dbReference type="Pfam" id="PF09844">
    <property type="entry name" value="DUF2071"/>
    <property type="match status" value="1"/>
</dbReference>
<accession>A0A7C9PLJ2</accession>
<dbReference type="Proteomes" id="UP000479756">
    <property type="component" value="Unassembled WGS sequence"/>
</dbReference>
<evidence type="ECO:0000313" key="1">
    <source>
        <dbReference type="EMBL" id="NEM90245.1"/>
    </source>
</evidence>
<dbReference type="Gene3D" id="2.40.400.10">
    <property type="entry name" value="Acetoacetate decarboxylase-like"/>
    <property type="match status" value="1"/>
</dbReference>
<gene>
    <name evidence="1" type="ORF">G3T37_02620</name>
</gene>
<dbReference type="RefSeq" id="WP_163471913.1">
    <property type="nucleotide sequence ID" value="NZ_JAAGWZ010000001.1"/>
</dbReference>